<gene>
    <name evidence="3" type="ORF">CWE13_04470</name>
</gene>
<comment type="caution">
    <text evidence="3">The sequence shown here is derived from an EMBL/GenBank/DDBJ whole genome shotgun (WGS) entry which is preliminary data.</text>
</comment>
<accession>A0A432WTY4</accession>
<dbReference type="GO" id="GO:0019867">
    <property type="term" value="C:outer membrane"/>
    <property type="evidence" value="ECO:0007669"/>
    <property type="project" value="InterPro"/>
</dbReference>
<dbReference type="OrthoDB" id="5295757at2"/>
<keyword evidence="2" id="KW-0732">Signal</keyword>
<dbReference type="PROSITE" id="PS51257">
    <property type="entry name" value="PROKAR_LIPOPROTEIN"/>
    <property type="match status" value="1"/>
</dbReference>
<feature type="signal peptide" evidence="2">
    <location>
        <begin position="1"/>
        <end position="22"/>
    </location>
</feature>
<evidence type="ECO:0000313" key="3">
    <source>
        <dbReference type="EMBL" id="RUO37225.1"/>
    </source>
</evidence>
<sequence>MKKPVLFGLSVFILALTLTGCASQIPQSVRGDGSELTTFEQVRAAPEATLGEQVRWGGIIAEVRNRENNSEIEVVGFALRSFGRPQSNDETYGRFRVVVDGFADPEVYAKGRMITVLGAYTETEAGMIGEYVYEFPVVQASGVELWREEAPRVDDWRYDIYSPRYRNYLYGVGPYRVHPYHYYPYHYFPHGGVNQDGGRPNRGDNQRPPSQQPSEPPRQRSEPRQPPVDRAERLIIE</sequence>
<dbReference type="InterPro" id="IPR004658">
    <property type="entry name" value="OMP_Slp"/>
</dbReference>
<feature type="compositionally biased region" description="Basic and acidic residues" evidence="1">
    <location>
        <begin position="217"/>
        <end position="237"/>
    </location>
</feature>
<dbReference type="PANTHER" id="PTHR37530:SF1">
    <property type="entry name" value="OUTER MEMBRANE PROTEIN SLP"/>
    <property type="match status" value="1"/>
</dbReference>
<dbReference type="NCBIfam" id="TIGR00752">
    <property type="entry name" value="slp"/>
    <property type="match status" value="1"/>
</dbReference>
<keyword evidence="4" id="KW-1185">Reference proteome</keyword>
<evidence type="ECO:0000313" key="4">
    <source>
        <dbReference type="Proteomes" id="UP000286934"/>
    </source>
</evidence>
<dbReference type="PANTHER" id="PTHR37530">
    <property type="entry name" value="OUTER MEMBRANE PROTEIN SLP"/>
    <property type="match status" value="1"/>
</dbReference>
<dbReference type="Pfam" id="PF03843">
    <property type="entry name" value="Slp"/>
    <property type="match status" value="1"/>
</dbReference>
<reference evidence="4" key="1">
    <citation type="journal article" date="2018" name="Front. Microbiol.">
        <title>Genome-Based Analysis Reveals the Taxonomy and Diversity of the Family Idiomarinaceae.</title>
        <authorList>
            <person name="Liu Y."/>
            <person name="Lai Q."/>
            <person name="Shao Z."/>
        </authorList>
    </citation>
    <scope>NUCLEOTIDE SEQUENCE [LARGE SCALE GENOMIC DNA]</scope>
    <source>
        <strain evidence="4">AIS</strain>
    </source>
</reference>
<dbReference type="EMBL" id="PIPP01000002">
    <property type="protein sequence ID" value="RUO37225.1"/>
    <property type="molecule type" value="Genomic_DNA"/>
</dbReference>
<name>A0A432WTY4_9GAMM</name>
<feature type="chain" id="PRO_5019416261" evidence="2">
    <location>
        <begin position="23"/>
        <end position="237"/>
    </location>
</feature>
<evidence type="ECO:0000256" key="2">
    <source>
        <dbReference type="SAM" id="SignalP"/>
    </source>
</evidence>
<feature type="region of interest" description="Disordered" evidence="1">
    <location>
        <begin position="192"/>
        <end position="237"/>
    </location>
</feature>
<dbReference type="Proteomes" id="UP000286934">
    <property type="component" value="Unassembled WGS sequence"/>
</dbReference>
<proteinExistence type="predicted"/>
<protein>
    <submittedName>
        <fullName evidence="3">Starvation-inducible protein</fullName>
    </submittedName>
</protein>
<dbReference type="AlphaFoldDB" id="A0A432WTY4"/>
<dbReference type="RefSeq" id="WP_126806290.1">
    <property type="nucleotide sequence ID" value="NZ_PIPP01000002.1"/>
</dbReference>
<evidence type="ECO:0000256" key="1">
    <source>
        <dbReference type="SAM" id="MobiDB-lite"/>
    </source>
</evidence>
<organism evidence="3 4">
    <name type="scientific">Aliidiomarina shirensis</name>
    <dbReference type="NCBI Taxonomy" id="1048642"/>
    <lineage>
        <taxon>Bacteria</taxon>
        <taxon>Pseudomonadati</taxon>
        <taxon>Pseudomonadota</taxon>
        <taxon>Gammaproteobacteria</taxon>
        <taxon>Alteromonadales</taxon>
        <taxon>Idiomarinaceae</taxon>
        <taxon>Aliidiomarina</taxon>
    </lineage>
</organism>